<dbReference type="Proteomes" id="UP001596368">
    <property type="component" value="Unassembled WGS sequence"/>
</dbReference>
<protein>
    <submittedName>
        <fullName evidence="2">Uncharacterized protein</fullName>
    </submittedName>
</protein>
<feature type="region of interest" description="Disordered" evidence="1">
    <location>
        <begin position="150"/>
        <end position="182"/>
    </location>
</feature>
<accession>A0ABD5XRM4</accession>
<evidence type="ECO:0000313" key="2">
    <source>
        <dbReference type="EMBL" id="MFC7136166.1"/>
    </source>
</evidence>
<evidence type="ECO:0000313" key="3">
    <source>
        <dbReference type="Proteomes" id="UP001596368"/>
    </source>
</evidence>
<comment type="caution">
    <text evidence="2">The sequence shown here is derived from an EMBL/GenBank/DDBJ whole genome shotgun (WGS) entry which is preliminary data.</text>
</comment>
<dbReference type="AlphaFoldDB" id="A0ABD5XRM4"/>
<name>A0ABD5XRM4_9EURY</name>
<keyword evidence="3" id="KW-1185">Reference proteome</keyword>
<gene>
    <name evidence="2" type="ORF">ACFQRB_05560</name>
</gene>
<reference evidence="2 3" key="1">
    <citation type="journal article" date="2019" name="Int. J. Syst. Evol. Microbiol.">
        <title>The Global Catalogue of Microorganisms (GCM) 10K type strain sequencing project: providing services to taxonomists for standard genome sequencing and annotation.</title>
        <authorList>
            <consortium name="The Broad Institute Genomics Platform"/>
            <consortium name="The Broad Institute Genome Sequencing Center for Infectious Disease"/>
            <person name="Wu L."/>
            <person name="Ma J."/>
        </authorList>
    </citation>
    <scope>NUCLEOTIDE SEQUENCE [LARGE SCALE GENOMIC DNA]</scope>
    <source>
        <strain evidence="2 3">DT92</strain>
    </source>
</reference>
<proteinExistence type="predicted"/>
<dbReference type="EMBL" id="JBHSZG010000001">
    <property type="protein sequence ID" value="MFC7136166.1"/>
    <property type="molecule type" value="Genomic_DNA"/>
</dbReference>
<sequence length="182" mass="19425">MVLTATTGVTLALADGALAGTDRRPGDRRAAVAAADRLTAAGSPVTRRANVVNASAVDALTPAAVARHVPPLRNASFRVRVGDETVAERGDPDSGVAFRRIVLVAAVEERSRSANASRSLALPRRTDRLRLGFANASVDTVRVNGRVVLHRPGGLRGPRRFPCREPRRSRSRSTRTRPAPSR</sequence>
<evidence type="ECO:0000256" key="1">
    <source>
        <dbReference type="SAM" id="MobiDB-lite"/>
    </source>
</evidence>
<dbReference type="InterPro" id="IPR055687">
    <property type="entry name" value="DUF7263"/>
</dbReference>
<organism evidence="2 3">
    <name type="scientific">Halobaculum litoreum</name>
    <dbReference type="NCBI Taxonomy" id="3031998"/>
    <lineage>
        <taxon>Archaea</taxon>
        <taxon>Methanobacteriati</taxon>
        <taxon>Methanobacteriota</taxon>
        <taxon>Stenosarchaea group</taxon>
        <taxon>Halobacteria</taxon>
        <taxon>Halobacteriales</taxon>
        <taxon>Haloferacaceae</taxon>
        <taxon>Halobaculum</taxon>
    </lineage>
</organism>
<dbReference type="Pfam" id="PF23924">
    <property type="entry name" value="DUF7263"/>
    <property type="match status" value="1"/>
</dbReference>